<dbReference type="PANTHER" id="PTHR30255:SF2">
    <property type="entry name" value="SINGLE-STRANDED-DNA-SPECIFIC EXONUCLEASE RECJ"/>
    <property type="match status" value="1"/>
</dbReference>
<evidence type="ECO:0000313" key="11">
    <source>
        <dbReference type="Proteomes" id="UP000029500"/>
    </source>
</evidence>
<dbReference type="NCBIfam" id="TIGR00644">
    <property type="entry name" value="recJ"/>
    <property type="match status" value="1"/>
</dbReference>
<evidence type="ECO:0000256" key="4">
    <source>
        <dbReference type="ARBA" id="ARBA00022801"/>
    </source>
</evidence>
<comment type="similarity">
    <text evidence="1">Belongs to the RecJ family.</text>
</comment>
<dbReference type="InterPro" id="IPR018779">
    <property type="entry name" value="RecJ_C"/>
</dbReference>
<dbReference type="Gene3D" id="3.90.1640.30">
    <property type="match status" value="1"/>
</dbReference>
<dbReference type="GO" id="GO:0006281">
    <property type="term" value="P:DNA repair"/>
    <property type="evidence" value="ECO:0007669"/>
    <property type="project" value="InterPro"/>
</dbReference>
<dbReference type="InterPro" id="IPR041122">
    <property type="entry name" value="RecJ_OB"/>
</dbReference>
<evidence type="ECO:0000256" key="1">
    <source>
        <dbReference type="ARBA" id="ARBA00005915"/>
    </source>
</evidence>
<dbReference type="Gene3D" id="3.10.310.30">
    <property type="match status" value="1"/>
</dbReference>
<evidence type="ECO:0000259" key="7">
    <source>
        <dbReference type="Pfam" id="PF02272"/>
    </source>
</evidence>
<dbReference type="InterPro" id="IPR003156">
    <property type="entry name" value="DHHA1_dom"/>
</dbReference>
<reference evidence="10 11" key="1">
    <citation type="submission" date="2014-08" db="EMBL/GenBank/DDBJ databases">
        <title>Comparative genomics of the Paenibacillus odorifer group.</title>
        <authorList>
            <person name="den Bakker H.C."/>
            <person name="Tsai Y.-C."/>
            <person name="Martin N."/>
            <person name="Korlach J."/>
            <person name="Wiedmann M."/>
        </authorList>
    </citation>
    <scope>NUCLEOTIDE SEQUENCE [LARGE SCALE GENOMIC DNA]</scope>
    <source>
        <strain evidence="10 11">DSM 15220</strain>
    </source>
</reference>
<dbReference type="InterPro" id="IPR038763">
    <property type="entry name" value="DHH_sf"/>
</dbReference>
<dbReference type="Pfam" id="PF02272">
    <property type="entry name" value="DHHA1"/>
    <property type="match status" value="1"/>
</dbReference>
<evidence type="ECO:0000256" key="3">
    <source>
        <dbReference type="ARBA" id="ARBA00022722"/>
    </source>
</evidence>
<dbReference type="SUPFAM" id="SSF64182">
    <property type="entry name" value="DHH phosphoesterases"/>
    <property type="match status" value="1"/>
</dbReference>
<dbReference type="AlphaFoldDB" id="A0A089MBC8"/>
<protein>
    <recommendedName>
        <fullName evidence="2">Single-stranded-DNA-specific exonuclease RecJ</fullName>
    </recommendedName>
</protein>
<evidence type="ECO:0000256" key="2">
    <source>
        <dbReference type="ARBA" id="ARBA00019841"/>
    </source>
</evidence>
<keyword evidence="5 10" id="KW-0269">Exonuclease</keyword>
<dbReference type="STRING" id="189425.PGRAT_25385"/>
<keyword evidence="11" id="KW-1185">Reference proteome</keyword>
<dbReference type="InterPro" id="IPR001667">
    <property type="entry name" value="DDH_dom"/>
</dbReference>
<dbReference type="HOGENOM" id="CLU_009736_4_1_9"/>
<feature type="domain" description="DDH" evidence="6">
    <location>
        <begin position="82"/>
        <end position="227"/>
    </location>
</feature>
<sequence length="803" mass="88089">MLHSKTRWQSPEADPEEVRDLAQSLSVSPLLSSLLVKRGMNTPDKALMFMEGGDQEGHDPFLLKGMAEAVPRIRKALQDEEHILVYGDYDADGVSSTALMIYLLRYLGASFDIYIPHRSNEGYGLHNHALDWAKQQGVSLVITVDTGISAYHQIAYASELGMDVIVTDHHEPPEHLPEAYALINPKLPDCPYPFKGLAGVGVAYKLAQALLGDEVPVEWNEIAAIGTIADLMPLLDENRSIVRKGLSSMRNSPFPGIRALLGVSGITMETVGAVNIAFGMAPRINASGRLDHAGRAVTLLTTENPEEAEELAGELDLLNKERQLVVERIVTEAAAMLELQIQQDKLPDIIVLAHQGWNVGVVGIVASKLLERYYRPVIILDIHPETGMCKGSARSIPGLDIYEALSSCADLMDHFGGHPAAAGMSLHQDMLEQFAAALNDYAAKVLTPEHFLPVMDADEEAAIADLTLQAALELDRLAPFGMANPVPKFIIRGAVVKETRKMGQDGKHLKLVLQQGSHSIEVVAFGKGGLAELLPGGTLIDILAELSVNEWNGSRKPQLMLQDLAVPKPQLFDLRGAADAVKQAAQLHELLKPYSGVNPLRTAAVFQNSRISPMSALQGMSLWVYDEDAGISPVRQQPADSEDAQVSLLCLLDMPETPEQLDALLAAFPQANNIALLHSIRDGRDRLQMPTRDHFKMLYKSIAALAAAPVPEHELLLRLTRQSSMGMRMLARMLDVFEELEFIDRSRGTITFIPQPSAKSLTASQHFVRLGKTAEMEQYFMESSRSELQEWMLSRRLDVSQVG</sequence>
<evidence type="ECO:0000259" key="6">
    <source>
        <dbReference type="Pfam" id="PF01368"/>
    </source>
</evidence>
<dbReference type="PANTHER" id="PTHR30255">
    <property type="entry name" value="SINGLE-STRANDED-DNA-SPECIFIC EXONUCLEASE RECJ"/>
    <property type="match status" value="1"/>
</dbReference>
<accession>A0A089MBC8</accession>
<feature type="domain" description="RecJ OB" evidence="9">
    <location>
        <begin position="458"/>
        <end position="563"/>
    </location>
</feature>
<organism evidence="10 11">
    <name type="scientific">Paenibacillus graminis</name>
    <dbReference type="NCBI Taxonomy" id="189425"/>
    <lineage>
        <taxon>Bacteria</taxon>
        <taxon>Bacillati</taxon>
        <taxon>Bacillota</taxon>
        <taxon>Bacilli</taxon>
        <taxon>Bacillales</taxon>
        <taxon>Paenibacillaceae</taxon>
        <taxon>Paenibacillus</taxon>
    </lineage>
</organism>
<evidence type="ECO:0000259" key="8">
    <source>
        <dbReference type="Pfam" id="PF10141"/>
    </source>
</evidence>
<feature type="domain" description="Single-stranded-DNA-specific exonuclease RecJ C-terminal" evidence="8">
    <location>
        <begin position="570"/>
        <end position="792"/>
    </location>
</feature>
<dbReference type="EMBL" id="CP009287">
    <property type="protein sequence ID" value="AIQ70597.1"/>
    <property type="molecule type" value="Genomic_DNA"/>
</dbReference>
<dbReference type="OrthoDB" id="9809852at2"/>
<dbReference type="GO" id="GO:0003676">
    <property type="term" value="F:nucleic acid binding"/>
    <property type="evidence" value="ECO:0007669"/>
    <property type="project" value="InterPro"/>
</dbReference>
<dbReference type="GO" id="GO:0008409">
    <property type="term" value="F:5'-3' exonuclease activity"/>
    <property type="evidence" value="ECO:0007669"/>
    <property type="project" value="InterPro"/>
</dbReference>
<dbReference type="InterPro" id="IPR004610">
    <property type="entry name" value="RecJ"/>
</dbReference>
<dbReference type="Pfam" id="PF10141">
    <property type="entry name" value="ssDNA-exonuc_C"/>
    <property type="match status" value="1"/>
</dbReference>
<dbReference type="Proteomes" id="UP000029500">
    <property type="component" value="Chromosome"/>
</dbReference>
<proteinExistence type="inferred from homology"/>
<dbReference type="RefSeq" id="WP_025702966.1">
    <property type="nucleotide sequence ID" value="NZ_CP009287.1"/>
</dbReference>
<evidence type="ECO:0000313" key="10">
    <source>
        <dbReference type="EMBL" id="AIQ70597.1"/>
    </source>
</evidence>
<feature type="domain" description="DHHA1" evidence="7">
    <location>
        <begin position="349"/>
        <end position="443"/>
    </location>
</feature>
<dbReference type="eggNOG" id="COG0608">
    <property type="taxonomic scope" value="Bacteria"/>
</dbReference>
<name>A0A089MBC8_9BACL</name>
<dbReference type="Pfam" id="PF01368">
    <property type="entry name" value="DHH"/>
    <property type="match status" value="1"/>
</dbReference>
<dbReference type="KEGG" id="pgm:PGRAT_25385"/>
<keyword evidence="3" id="KW-0540">Nuclease</keyword>
<gene>
    <name evidence="10" type="ORF">PGRAT_25385</name>
</gene>
<evidence type="ECO:0000259" key="9">
    <source>
        <dbReference type="Pfam" id="PF17768"/>
    </source>
</evidence>
<evidence type="ECO:0000256" key="5">
    <source>
        <dbReference type="ARBA" id="ARBA00022839"/>
    </source>
</evidence>
<dbReference type="GO" id="GO:0006310">
    <property type="term" value="P:DNA recombination"/>
    <property type="evidence" value="ECO:0007669"/>
    <property type="project" value="InterPro"/>
</dbReference>
<dbReference type="InterPro" id="IPR051673">
    <property type="entry name" value="SSDNA_exonuclease_RecJ"/>
</dbReference>
<dbReference type="Pfam" id="PF17768">
    <property type="entry name" value="RecJ_OB"/>
    <property type="match status" value="1"/>
</dbReference>
<keyword evidence="4" id="KW-0378">Hydrolase</keyword>